<organism evidence="2 3">
    <name type="scientific">Adineta ricciae</name>
    <name type="common">Rotifer</name>
    <dbReference type="NCBI Taxonomy" id="249248"/>
    <lineage>
        <taxon>Eukaryota</taxon>
        <taxon>Metazoa</taxon>
        <taxon>Spiralia</taxon>
        <taxon>Gnathifera</taxon>
        <taxon>Rotifera</taxon>
        <taxon>Eurotatoria</taxon>
        <taxon>Bdelloidea</taxon>
        <taxon>Adinetida</taxon>
        <taxon>Adinetidae</taxon>
        <taxon>Adineta</taxon>
    </lineage>
</organism>
<dbReference type="PROSITE" id="PS50127">
    <property type="entry name" value="UBC_2"/>
    <property type="match status" value="1"/>
</dbReference>
<dbReference type="SUPFAM" id="SSF54495">
    <property type="entry name" value="UBC-like"/>
    <property type="match status" value="1"/>
</dbReference>
<protein>
    <recommendedName>
        <fullName evidence="1">UBC core domain-containing protein</fullName>
    </recommendedName>
</protein>
<gene>
    <name evidence="2" type="ORF">XAT740_LOCUS41110</name>
</gene>
<dbReference type="InterPro" id="IPR050113">
    <property type="entry name" value="Ub_conjugating_enzyme"/>
</dbReference>
<dbReference type="Pfam" id="PF00179">
    <property type="entry name" value="UQ_con"/>
    <property type="match status" value="1"/>
</dbReference>
<evidence type="ECO:0000259" key="1">
    <source>
        <dbReference type="PROSITE" id="PS50127"/>
    </source>
</evidence>
<dbReference type="InterPro" id="IPR016135">
    <property type="entry name" value="UBQ-conjugating_enzyme/RWD"/>
</dbReference>
<dbReference type="PANTHER" id="PTHR24067">
    <property type="entry name" value="UBIQUITIN-CONJUGATING ENZYME E2"/>
    <property type="match status" value="1"/>
</dbReference>
<accession>A0A815V4Z6</accession>
<sequence>MNNNSIHVTLFEDLPVEILLKIFHLLSLDELVTKFLGLNTYINLVIQSLTHIKHTIINNDTNAIDLRHLFATQIDRLIITRSPSVDFTSLNNLRSLTIKYGTVKQLYDILPQHFPRLEILHINGLDDVSAANARERIISDLFKIIFSNRFPRLRICTATQIGILVSKPEWTKSPALLYLQLDSATAHVRDQIYSTCPNLRSFKSFLPPISAVSLSTFSPYAKRLHYDLMKIQQWKSENRFILDYCSTFYNGRPPSHFGDLPTITRLFDSTDNIFILGRILPNNTPYNSGSFLIKITVLSGYPFQSPVGCFLDPIYHPNVRANGRHCCDWIGPHFQWTPTFTLVNLVNSIIHIIENPDLQNHRDIDIANEYQNNYERFYDKALKCTLKYGRPRI</sequence>
<dbReference type="Gene3D" id="3.10.110.10">
    <property type="entry name" value="Ubiquitin Conjugating Enzyme"/>
    <property type="match status" value="1"/>
</dbReference>
<dbReference type="SMART" id="SM00212">
    <property type="entry name" value="UBCc"/>
    <property type="match status" value="1"/>
</dbReference>
<dbReference type="AlphaFoldDB" id="A0A815V4Z6"/>
<dbReference type="Proteomes" id="UP000663828">
    <property type="component" value="Unassembled WGS sequence"/>
</dbReference>
<evidence type="ECO:0000313" key="2">
    <source>
        <dbReference type="EMBL" id="CAF1525970.1"/>
    </source>
</evidence>
<keyword evidence="3" id="KW-1185">Reference proteome</keyword>
<dbReference type="EMBL" id="CAJNOR010004763">
    <property type="protein sequence ID" value="CAF1525970.1"/>
    <property type="molecule type" value="Genomic_DNA"/>
</dbReference>
<evidence type="ECO:0000313" key="3">
    <source>
        <dbReference type="Proteomes" id="UP000663828"/>
    </source>
</evidence>
<reference evidence="2" key="1">
    <citation type="submission" date="2021-02" db="EMBL/GenBank/DDBJ databases">
        <authorList>
            <person name="Nowell W R."/>
        </authorList>
    </citation>
    <scope>NUCLEOTIDE SEQUENCE</scope>
</reference>
<comment type="caution">
    <text evidence="2">The sequence shown here is derived from an EMBL/GenBank/DDBJ whole genome shotgun (WGS) entry which is preliminary data.</text>
</comment>
<name>A0A815V4Z6_ADIRI</name>
<dbReference type="InterPro" id="IPR000608">
    <property type="entry name" value="UBC"/>
</dbReference>
<feature type="domain" description="UBC core" evidence="1">
    <location>
        <begin position="235"/>
        <end position="390"/>
    </location>
</feature>
<proteinExistence type="predicted"/>